<reference evidence="2 3" key="1">
    <citation type="submission" date="2020-08" db="EMBL/GenBank/DDBJ databases">
        <title>Genomic Encyclopedia of Type Strains, Phase IV (KMG-IV): sequencing the most valuable type-strain genomes for metagenomic binning, comparative biology and taxonomic classification.</title>
        <authorList>
            <person name="Goeker M."/>
        </authorList>
    </citation>
    <scope>NUCLEOTIDE SEQUENCE [LARGE SCALE GENOMIC DNA]</scope>
    <source>
        <strain evidence="2 3">DSM 2163</strain>
    </source>
</reference>
<dbReference type="EMBL" id="JACHOP010000001">
    <property type="protein sequence ID" value="MBB5755576.1"/>
    <property type="molecule type" value="Genomic_DNA"/>
</dbReference>
<sequence>MSGPDHPRAPRRPGFVRDEGGAYAIEFAFFGSLMVAVMLILIQYAVVHLARQNLNASLQVATRALLTGSFQSENGPTLTQAKVLENMRAMMCGGSGAPAVFFKCENLKIDVQVSTTSFDTNAWNASAVDPSTGNWSKSYGLTYQCPGSQSTAIVRAAVKLPIVAPLFLKLGMDGFKDGAVLLQAASVFRVEPFQKSLTGGC</sequence>
<dbReference type="Proteomes" id="UP000583454">
    <property type="component" value="Unassembled WGS sequence"/>
</dbReference>
<keyword evidence="1" id="KW-1133">Transmembrane helix</keyword>
<accession>A0A840ZDA5</accession>
<keyword evidence="3" id="KW-1185">Reference proteome</keyword>
<evidence type="ECO:0000313" key="3">
    <source>
        <dbReference type="Proteomes" id="UP000583454"/>
    </source>
</evidence>
<proteinExistence type="predicted"/>
<dbReference type="AlphaFoldDB" id="A0A840ZDA5"/>
<feature type="transmembrane region" description="Helical" evidence="1">
    <location>
        <begin position="20"/>
        <end position="42"/>
    </location>
</feature>
<evidence type="ECO:0000313" key="2">
    <source>
        <dbReference type="EMBL" id="MBB5755576.1"/>
    </source>
</evidence>
<organism evidence="2 3">
    <name type="scientific">Methylorubrum rhodinum</name>
    <dbReference type="NCBI Taxonomy" id="29428"/>
    <lineage>
        <taxon>Bacteria</taxon>
        <taxon>Pseudomonadati</taxon>
        <taxon>Pseudomonadota</taxon>
        <taxon>Alphaproteobacteria</taxon>
        <taxon>Hyphomicrobiales</taxon>
        <taxon>Methylobacteriaceae</taxon>
        <taxon>Methylorubrum</taxon>
    </lineage>
</organism>
<keyword evidence="1" id="KW-0472">Membrane</keyword>
<keyword evidence="1" id="KW-0812">Transmembrane</keyword>
<gene>
    <name evidence="2" type="ORF">HNR00_000265</name>
</gene>
<evidence type="ECO:0000256" key="1">
    <source>
        <dbReference type="SAM" id="Phobius"/>
    </source>
</evidence>
<name>A0A840ZDA5_9HYPH</name>
<comment type="caution">
    <text evidence="2">The sequence shown here is derived from an EMBL/GenBank/DDBJ whole genome shotgun (WGS) entry which is preliminary data.</text>
</comment>
<dbReference type="RefSeq" id="WP_183563613.1">
    <property type="nucleotide sequence ID" value="NZ_JACHOP010000001.1"/>
</dbReference>
<protein>
    <submittedName>
        <fullName evidence="2">Flp pilus assembly protein TadG</fullName>
    </submittedName>
</protein>